<gene>
    <name evidence="1" type="ORF">TGDOM2_201170</name>
</gene>
<reference evidence="1 2" key="1">
    <citation type="submission" date="2014-02" db="EMBL/GenBank/DDBJ databases">
        <authorList>
            <person name="Sibley D."/>
            <person name="Venepally P."/>
            <person name="Karamycheva S."/>
            <person name="Hadjithomas M."/>
            <person name="Khan A."/>
            <person name="Brunk B."/>
            <person name="Roos D."/>
            <person name="Caler E."/>
            <person name="Lorenzi H."/>
        </authorList>
    </citation>
    <scope>NUCLEOTIDE SEQUENCE [LARGE SCALE GENOMIC DNA]</scope>
    <source>
        <strain evidence="1 2">GAB2-2007-GAL-DOM2</strain>
    </source>
</reference>
<dbReference type="AlphaFoldDB" id="A0A086K9W6"/>
<evidence type="ECO:0000313" key="1">
    <source>
        <dbReference type="EMBL" id="KFG41184.1"/>
    </source>
</evidence>
<sequence>MEQPTGSAFPSQKELPVSAPQRYMTTSPVYWSYHYDAKPAARQNLPAAVSCPCSFEEPPQEDMNALLAHALYDSIRENFHYILQTQYNYGFDAAGNVWGANGYTPVRFAPERTRAAMLNQTGQQHL</sequence>
<protein>
    <submittedName>
        <fullName evidence="1">Uncharacterized protein</fullName>
    </submittedName>
</protein>
<proteinExistence type="predicted"/>
<dbReference type="Proteomes" id="UP000028837">
    <property type="component" value="Unassembled WGS sequence"/>
</dbReference>
<comment type="caution">
    <text evidence="1">The sequence shown here is derived from an EMBL/GenBank/DDBJ whole genome shotgun (WGS) entry which is preliminary data.</text>
</comment>
<dbReference type="EMBL" id="AHZU02000709">
    <property type="protein sequence ID" value="KFG41184.1"/>
    <property type="molecule type" value="Genomic_DNA"/>
</dbReference>
<evidence type="ECO:0000313" key="2">
    <source>
        <dbReference type="Proteomes" id="UP000028837"/>
    </source>
</evidence>
<dbReference type="VEuPathDB" id="ToxoDB:TGDOM2_201170"/>
<dbReference type="OrthoDB" id="328328at2759"/>
<name>A0A086K9W6_TOXGO</name>
<organism evidence="1 2">
    <name type="scientific">Toxoplasma gondii GAB2-2007-GAL-DOM2</name>
    <dbReference type="NCBI Taxonomy" id="1130820"/>
    <lineage>
        <taxon>Eukaryota</taxon>
        <taxon>Sar</taxon>
        <taxon>Alveolata</taxon>
        <taxon>Apicomplexa</taxon>
        <taxon>Conoidasida</taxon>
        <taxon>Coccidia</taxon>
        <taxon>Eucoccidiorida</taxon>
        <taxon>Eimeriorina</taxon>
        <taxon>Sarcocystidae</taxon>
        <taxon>Toxoplasma</taxon>
    </lineage>
</organism>
<accession>A0A086K9W6</accession>